<evidence type="ECO:0000256" key="5">
    <source>
        <dbReference type="SAM" id="Phobius"/>
    </source>
</evidence>
<evidence type="ECO:0000313" key="8">
    <source>
        <dbReference type="EMBL" id="MBF5053151.1"/>
    </source>
</evidence>
<dbReference type="SUPFAM" id="SSF55874">
    <property type="entry name" value="ATPase domain of HSP90 chaperone/DNA topoisomerase II/histidine kinase"/>
    <property type="match status" value="1"/>
</dbReference>
<feature type="modified residue" description="4-aspartylphosphate" evidence="4">
    <location>
        <position position="681"/>
    </location>
</feature>
<dbReference type="GO" id="GO:0016301">
    <property type="term" value="F:kinase activity"/>
    <property type="evidence" value="ECO:0007669"/>
    <property type="project" value="UniProtKB-KW"/>
</dbReference>
<name>A0ABS0AI22_9GAMM</name>
<organism evidence="8 9">
    <name type="scientific">Alloalcanivorax venustensis ISO4</name>
    <dbReference type="NCBI Taxonomy" id="1177184"/>
    <lineage>
        <taxon>Bacteria</taxon>
        <taxon>Pseudomonadati</taxon>
        <taxon>Pseudomonadota</taxon>
        <taxon>Gammaproteobacteria</taxon>
        <taxon>Oceanospirillales</taxon>
        <taxon>Alcanivoracaceae</taxon>
        <taxon>Alloalcanivorax</taxon>
    </lineage>
</organism>
<feature type="transmembrane region" description="Helical" evidence="5">
    <location>
        <begin position="167"/>
        <end position="189"/>
    </location>
</feature>
<dbReference type="PANTHER" id="PTHR45339:SF5">
    <property type="entry name" value="HISTIDINE KINASE"/>
    <property type="match status" value="1"/>
</dbReference>
<dbReference type="SUPFAM" id="SSF52172">
    <property type="entry name" value="CheY-like"/>
    <property type="match status" value="2"/>
</dbReference>
<dbReference type="CDD" id="cd00082">
    <property type="entry name" value="HisKA"/>
    <property type="match status" value="1"/>
</dbReference>
<dbReference type="Pfam" id="PF02518">
    <property type="entry name" value="HATPase_c"/>
    <property type="match status" value="1"/>
</dbReference>
<feature type="transmembrane region" description="Helical" evidence="5">
    <location>
        <begin position="285"/>
        <end position="304"/>
    </location>
</feature>
<dbReference type="InterPro" id="IPR003661">
    <property type="entry name" value="HisK_dim/P_dom"/>
</dbReference>
<keyword evidence="5" id="KW-0812">Transmembrane</keyword>
<feature type="transmembrane region" description="Helical" evidence="5">
    <location>
        <begin position="231"/>
        <end position="249"/>
    </location>
</feature>
<keyword evidence="9" id="KW-1185">Reference proteome</keyword>
<dbReference type="InterPro" id="IPR011006">
    <property type="entry name" value="CheY-like_superfamily"/>
</dbReference>
<feature type="transmembrane region" description="Helical" evidence="5">
    <location>
        <begin position="201"/>
        <end position="225"/>
    </location>
</feature>
<dbReference type="CDD" id="cd17546">
    <property type="entry name" value="REC_hyHK_CKI1_RcsC-like"/>
    <property type="match status" value="2"/>
</dbReference>
<evidence type="ECO:0000259" key="6">
    <source>
        <dbReference type="PROSITE" id="PS50109"/>
    </source>
</evidence>
<dbReference type="Gene3D" id="3.30.565.10">
    <property type="entry name" value="Histidine kinase-like ATPase, C-terminal domain"/>
    <property type="match status" value="1"/>
</dbReference>
<dbReference type="InterPro" id="IPR001789">
    <property type="entry name" value="Sig_transdc_resp-reg_receiver"/>
</dbReference>
<sequence length="900" mass="98179">MLLATAVQAAPPPPYVVSSLPDNARLTIYSEYLPDPDGTLSLEAVTAGDFEGRFKPASRFVERLGLSDHPWWIRIAVQNELGDQRRFALMQGPRHYFDSEFFLPGDGGYRPAGPGERFVHRTPVYLVDLPPGEPQVFYWRVNPRGSLIYSINLSTLPAALGNDPLFALYWLLFGVMLALAVYNGLVALMRGGISHGYHAGFLLALAGLVLFSSGILAGHSLIGAWLPQLKMGSLMLAIIGASGVGRTFVDSRHNAPLLDRLLRGLTLLALLFLVAVPWLPIAGALAAAFGLGLAAAALLVALGYQAWHREVPLGALYFFTSLLVGSPVVLGCLTMLGLVQSNVDLGLCVMITVNLAGFIQAAGLRIQHHQHLHVKMEHRRSQSVADTVDTTRRETLARMGHDVRTPLSGILGMAEILEDTPLTPNQKDCVGGIRNAGESLLKIINDVLEYSQLSDQGADINREALDANELLMGAVDLFRERAEEKQVELITHVHTNLPARMEGDPGRLRQVLTNLMGAFIRHAQPGELIIDISLEPTGRAGQVRFEFSGTALRPGTFRALRDPAARQDSSNLNLSIAEQLVEAMQGRAGERDEHGGDVAYWFVLPLPAMEAPPSGPDTDISALQGRSMLVVDDSSTVTRVIRHLALGWGMRVTACHDPREALASLRTQANINEPYDIVLLDHHMPGMNGLQLAARIHEDPVITHPTTLIMLTGVNNAPTATEARNVSIHRVLTKPVSAPRLKQALAEEMGLRRPVREQGQPETPDPALKLLVVEDHKLSQKVIRGMLSKLGLSADLAANGKEALAMATEKRYDLILMDCEMPEMDGFEATQRIREYERRQGLVAVPIVALTAHILREHRERSLASGMNAHIPKPVEMSVLREALVRFTRKDPGAADGDAN</sequence>
<proteinExistence type="predicted"/>
<feature type="domain" description="Histidine kinase" evidence="6">
    <location>
        <begin position="398"/>
        <end position="608"/>
    </location>
</feature>
<evidence type="ECO:0000256" key="3">
    <source>
        <dbReference type="ARBA" id="ARBA00022553"/>
    </source>
</evidence>
<dbReference type="Proteomes" id="UP000644441">
    <property type="component" value="Unassembled WGS sequence"/>
</dbReference>
<dbReference type="EMBL" id="ARXR01000012">
    <property type="protein sequence ID" value="MBF5053151.1"/>
    <property type="molecule type" value="Genomic_DNA"/>
</dbReference>
<feature type="domain" description="Response regulatory" evidence="7">
    <location>
        <begin position="769"/>
        <end position="888"/>
    </location>
</feature>
<dbReference type="InterPro" id="IPR003594">
    <property type="entry name" value="HATPase_dom"/>
</dbReference>
<dbReference type="Pfam" id="PF07696">
    <property type="entry name" value="7TMR-DISMED2"/>
    <property type="match status" value="1"/>
</dbReference>
<feature type="transmembrane region" description="Helical" evidence="5">
    <location>
        <begin position="261"/>
        <end position="279"/>
    </location>
</feature>
<reference evidence="8 9" key="1">
    <citation type="submission" date="2012-09" db="EMBL/GenBank/DDBJ databases">
        <title>Genome Sequence of alkane-degrading Bacterium Alcanivorax venustensis ISO4.</title>
        <authorList>
            <person name="Lai Q."/>
            <person name="Shao Z."/>
        </authorList>
    </citation>
    <scope>NUCLEOTIDE SEQUENCE [LARGE SCALE GENOMIC DNA]</scope>
    <source>
        <strain evidence="8 9">ISO4</strain>
    </source>
</reference>
<dbReference type="PROSITE" id="PS50110">
    <property type="entry name" value="RESPONSE_REGULATORY"/>
    <property type="match status" value="2"/>
</dbReference>
<feature type="transmembrane region" description="Helical" evidence="5">
    <location>
        <begin position="316"/>
        <end position="339"/>
    </location>
</feature>
<accession>A0ABS0AI22</accession>
<keyword evidence="5" id="KW-0472">Membrane</keyword>
<keyword evidence="3 4" id="KW-0597">Phosphoprotein</keyword>
<comment type="caution">
    <text evidence="8">The sequence shown here is derived from an EMBL/GenBank/DDBJ whole genome shotgun (WGS) entry which is preliminary data.</text>
</comment>
<dbReference type="PROSITE" id="PS50109">
    <property type="entry name" value="HIS_KIN"/>
    <property type="match status" value="1"/>
</dbReference>
<dbReference type="EC" id="2.7.13.3" evidence="2"/>
<comment type="catalytic activity">
    <reaction evidence="1">
        <text>ATP + protein L-histidine = ADP + protein N-phospho-L-histidine.</text>
        <dbReference type="EC" id="2.7.13.3"/>
    </reaction>
</comment>
<protein>
    <recommendedName>
        <fullName evidence="2">histidine kinase</fullName>
        <ecNumber evidence="2">2.7.13.3</ecNumber>
    </recommendedName>
</protein>
<keyword evidence="8" id="KW-0808">Transferase</keyword>
<evidence type="ECO:0000256" key="1">
    <source>
        <dbReference type="ARBA" id="ARBA00000085"/>
    </source>
</evidence>
<dbReference type="Gene3D" id="1.10.287.130">
    <property type="match status" value="1"/>
</dbReference>
<dbReference type="SUPFAM" id="SSF47384">
    <property type="entry name" value="Homodimeric domain of signal transducing histidine kinase"/>
    <property type="match status" value="1"/>
</dbReference>
<dbReference type="InterPro" id="IPR005467">
    <property type="entry name" value="His_kinase_dom"/>
</dbReference>
<feature type="modified residue" description="4-aspartylphosphate" evidence="4">
    <location>
        <position position="818"/>
    </location>
</feature>
<dbReference type="InterPro" id="IPR011622">
    <property type="entry name" value="7TMR_DISM_rcpt_extracell_dom2"/>
</dbReference>
<evidence type="ECO:0000313" key="9">
    <source>
        <dbReference type="Proteomes" id="UP000644441"/>
    </source>
</evidence>
<dbReference type="Pfam" id="PF07695">
    <property type="entry name" value="7TMR-DISM_7TM"/>
    <property type="match status" value="1"/>
</dbReference>
<dbReference type="SMART" id="SM00388">
    <property type="entry name" value="HisKA"/>
    <property type="match status" value="1"/>
</dbReference>
<gene>
    <name evidence="8" type="ORF">ISO4_01753</name>
</gene>
<keyword evidence="8" id="KW-0418">Kinase</keyword>
<keyword evidence="5" id="KW-1133">Transmembrane helix</keyword>
<dbReference type="Pfam" id="PF00072">
    <property type="entry name" value="Response_reg"/>
    <property type="match status" value="2"/>
</dbReference>
<dbReference type="Pfam" id="PF00512">
    <property type="entry name" value="HisKA"/>
    <property type="match status" value="1"/>
</dbReference>
<dbReference type="InterPro" id="IPR036097">
    <property type="entry name" value="HisK_dim/P_sf"/>
</dbReference>
<dbReference type="InterPro" id="IPR036890">
    <property type="entry name" value="HATPase_C_sf"/>
</dbReference>
<dbReference type="PANTHER" id="PTHR45339">
    <property type="entry name" value="HYBRID SIGNAL TRANSDUCTION HISTIDINE KINASE J"/>
    <property type="match status" value="1"/>
</dbReference>
<evidence type="ECO:0000259" key="7">
    <source>
        <dbReference type="PROSITE" id="PS50110"/>
    </source>
</evidence>
<evidence type="ECO:0000256" key="2">
    <source>
        <dbReference type="ARBA" id="ARBA00012438"/>
    </source>
</evidence>
<dbReference type="InterPro" id="IPR011623">
    <property type="entry name" value="7TMR_DISM_rcpt_extracell_dom1"/>
</dbReference>
<feature type="domain" description="Response regulatory" evidence="7">
    <location>
        <begin position="627"/>
        <end position="749"/>
    </location>
</feature>
<evidence type="ECO:0000256" key="4">
    <source>
        <dbReference type="PROSITE-ProRule" id="PRU00169"/>
    </source>
</evidence>
<dbReference type="SMART" id="SM00448">
    <property type="entry name" value="REC"/>
    <property type="match status" value="2"/>
</dbReference>
<dbReference type="Gene3D" id="3.40.50.2300">
    <property type="match status" value="2"/>
</dbReference>
<dbReference type="Gene3D" id="2.60.40.2380">
    <property type="match status" value="1"/>
</dbReference>